<dbReference type="Pfam" id="PF08005">
    <property type="entry name" value="PHR"/>
    <property type="match status" value="1"/>
</dbReference>
<evidence type="ECO:0000259" key="1">
    <source>
        <dbReference type="Pfam" id="PF08005"/>
    </source>
</evidence>
<keyword evidence="3" id="KW-1185">Reference proteome</keyword>
<name>A0AAD1XEY2_EUPCR</name>
<organism evidence="2 3">
    <name type="scientific">Euplotes crassus</name>
    <dbReference type="NCBI Taxonomy" id="5936"/>
    <lineage>
        <taxon>Eukaryota</taxon>
        <taxon>Sar</taxon>
        <taxon>Alveolata</taxon>
        <taxon>Ciliophora</taxon>
        <taxon>Intramacronucleata</taxon>
        <taxon>Spirotrichea</taxon>
        <taxon>Hypotrichia</taxon>
        <taxon>Euplotida</taxon>
        <taxon>Euplotidae</taxon>
        <taxon>Moneuplotes</taxon>
    </lineage>
</organism>
<comment type="caution">
    <text evidence="2">The sequence shown here is derived from an EMBL/GenBank/DDBJ whole genome shotgun (WGS) entry which is preliminary data.</text>
</comment>
<evidence type="ECO:0000313" key="3">
    <source>
        <dbReference type="Proteomes" id="UP001295684"/>
    </source>
</evidence>
<evidence type="ECO:0000313" key="2">
    <source>
        <dbReference type="EMBL" id="CAI2372370.1"/>
    </source>
</evidence>
<dbReference type="Proteomes" id="UP001295684">
    <property type="component" value="Unassembled WGS sequence"/>
</dbReference>
<sequence>MESSDIAEKYTRCYAHMWRDTSEGQYFPFTNVTCSIKEETGDKLKNNSTSYLDCGRNNILALSESDVFRTLKAAASPVFNVDKLVYNVIKDKWFRVLDLKTDEHSNPTWVSLVERDGVEIIELFTQEEFDQYKNFLEISVIISSAFKDNTILEVNPKIYEKLEVALEKPFEGLGQRIGTYKFFFNGKEIDKGTSIATIDTINQGDTIFATEGFGEPSKFSRFPEGSYDSEWYMNLNYHDVIIFIPQQDIKLCGFTSFAARDTTEYPFRYQINIDGVTVEKEEKIATDFEDKYYCRHRLNSLYPVKAGQKIEITGWTAKDFDSLNDYVYIYSGKGGDNYTEIENEHMGLFVVETKSQSCNWTNVSIGNFPEILYYL</sequence>
<proteinExistence type="predicted"/>
<dbReference type="InterPro" id="IPR012983">
    <property type="entry name" value="PHR"/>
</dbReference>
<protein>
    <recommendedName>
        <fullName evidence="1">PHR domain-containing protein</fullName>
    </recommendedName>
</protein>
<dbReference type="Gene3D" id="2.60.120.820">
    <property type="entry name" value="PHR domain"/>
    <property type="match status" value="1"/>
</dbReference>
<dbReference type="EMBL" id="CAMPGE010013653">
    <property type="protein sequence ID" value="CAI2372370.1"/>
    <property type="molecule type" value="Genomic_DNA"/>
</dbReference>
<dbReference type="AlphaFoldDB" id="A0AAD1XEY2"/>
<dbReference type="InterPro" id="IPR038648">
    <property type="entry name" value="PHR_sf"/>
</dbReference>
<accession>A0AAD1XEY2</accession>
<reference evidence="2" key="1">
    <citation type="submission" date="2023-07" db="EMBL/GenBank/DDBJ databases">
        <authorList>
            <consortium name="AG Swart"/>
            <person name="Singh M."/>
            <person name="Singh A."/>
            <person name="Seah K."/>
            <person name="Emmerich C."/>
        </authorList>
    </citation>
    <scope>NUCLEOTIDE SEQUENCE</scope>
    <source>
        <strain evidence="2">DP1</strain>
    </source>
</reference>
<gene>
    <name evidence="2" type="ORF">ECRASSUSDP1_LOCUS13699</name>
</gene>
<feature type="domain" description="PHR" evidence="1">
    <location>
        <begin position="226"/>
        <end position="374"/>
    </location>
</feature>